<evidence type="ECO:0000313" key="17">
    <source>
        <dbReference type="EMBL" id="EGU71863.1"/>
    </source>
</evidence>
<evidence type="ECO:0000256" key="6">
    <source>
        <dbReference type="ARBA" id="ARBA00022801"/>
    </source>
</evidence>
<feature type="signal peptide" evidence="16">
    <location>
        <begin position="1"/>
        <end position="20"/>
    </location>
</feature>
<keyword evidence="10" id="KW-0961">Cell wall biogenesis/degradation</keyword>
<dbReference type="AlphaFoldDB" id="F9GG38"/>
<name>F9GG38_FUSOF</name>
<evidence type="ECO:0000256" key="4">
    <source>
        <dbReference type="ARBA" id="ARBA00022729"/>
    </source>
</evidence>
<dbReference type="Gene3D" id="2.160.20.10">
    <property type="entry name" value="Single-stranded right-handed beta-helix, Pectin lyase-like"/>
    <property type="match status" value="1"/>
</dbReference>
<dbReference type="PANTHER" id="PTHR31736">
    <property type="match status" value="1"/>
</dbReference>
<keyword evidence="3" id="KW-0964">Secreted</keyword>
<evidence type="ECO:0000256" key="5">
    <source>
        <dbReference type="ARBA" id="ARBA00022737"/>
    </source>
</evidence>
<comment type="function">
    <text evidence="12">Pectinolytic enzyme involved in the degradation of xylogalacturonan (xga), a galacturonan backbone heavily substituted with xylose, and which is one important component of the hairy regions of pectin. Activity requires a galacturonic acid backbone substituted with xylose.</text>
</comment>
<keyword evidence="4 16" id="KW-0732">Signal</keyword>
<evidence type="ECO:0000256" key="15">
    <source>
        <dbReference type="SAM" id="MobiDB-lite"/>
    </source>
</evidence>
<dbReference type="OrthoDB" id="187139at2759"/>
<gene>
    <name evidence="17" type="ORF">FOXB_17622</name>
</gene>
<dbReference type="InterPro" id="IPR000743">
    <property type="entry name" value="Glyco_hydro_28"/>
</dbReference>
<comment type="subcellular location">
    <subcellularLocation>
        <location evidence="1">Secreted</location>
    </subcellularLocation>
</comment>
<sequence>MFKIFLKTVAAANLIGLAAADPIPIVPDRVRLGPRASACTPQAGRSSSVDDVPAIQAAIKACPSGTIVIPSDQTYHINSQLSFAGCSGCTFELNGELLASTDFGYWNGRGEIIYLQNIRGATITGSGTINGNGQASWDYIITNTSYKRPYLIRVDGSTNIKMSEITIKNAPSFHVVTSGNSKDVVYSGLTLYSVSSSSNIAHNTDGFDIGPASYVTVENTKITNDDDCVVLKPGASYVTTTGVTCVGSHGLSIGSLSGGAGSNDIVTNSIFKDCTMIGSTKAAGIKYYPGGSTHGTGSISNVTWQDITCDTCDYAIQISTCYMSTPAACSANPSTGKISGVVFSGFSGTTSGHYKDVVANMDCSVGGTCGIKIEDFTVTAPSGESEVLCAHTPNNLGVFPNSTRPSPVMSRNPEQKTRPVANVVSLMISMIIVGDDLMVVSDPASEAVEKRLAVGSGEQAHISPGMTSVGNRRSIMGSWTGPPI</sequence>
<evidence type="ECO:0008006" key="18">
    <source>
        <dbReference type="Google" id="ProtNLM"/>
    </source>
</evidence>
<evidence type="ECO:0000256" key="1">
    <source>
        <dbReference type="ARBA" id="ARBA00004613"/>
    </source>
</evidence>
<evidence type="ECO:0000256" key="3">
    <source>
        <dbReference type="ARBA" id="ARBA00022525"/>
    </source>
</evidence>
<dbReference type="PROSITE" id="PS00502">
    <property type="entry name" value="POLYGALACTURONASE"/>
    <property type="match status" value="1"/>
</dbReference>
<keyword evidence="11" id="KW-0624">Polysaccharide degradation</keyword>
<dbReference type="InterPro" id="IPR012334">
    <property type="entry name" value="Pectin_lyas_fold"/>
</dbReference>
<organism evidence="17">
    <name type="scientific">Fusarium oxysporum (strain Fo5176)</name>
    <name type="common">Fusarium vascular wilt</name>
    <dbReference type="NCBI Taxonomy" id="660025"/>
    <lineage>
        <taxon>Eukaryota</taxon>
        <taxon>Fungi</taxon>
        <taxon>Dikarya</taxon>
        <taxon>Ascomycota</taxon>
        <taxon>Pezizomycotina</taxon>
        <taxon>Sordariomycetes</taxon>
        <taxon>Hypocreomycetidae</taxon>
        <taxon>Hypocreales</taxon>
        <taxon>Nectriaceae</taxon>
        <taxon>Fusarium</taxon>
        <taxon>Fusarium oxysporum species complex</taxon>
    </lineage>
</organism>
<evidence type="ECO:0000256" key="10">
    <source>
        <dbReference type="ARBA" id="ARBA00023316"/>
    </source>
</evidence>
<dbReference type="InterPro" id="IPR011050">
    <property type="entry name" value="Pectin_lyase_fold/virulence"/>
</dbReference>
<dbReference type="GO" id="GO:0071555">
    <property type="term" value="P:cell wall organization"/>
    <property type="evidence" value="ECO:0007669"/>
    <property type="project" value="UniProtKB-KW"/>
</dbReference>
<keyword evidence="6 14" id="KW-0378">Hydrolase</keyword>
<evidence type="ECO:0000256" key="12">
    <source>
        <dbReference type="ARBA" id="ARBA00037278"/>
    </source>
</evidence>
<evidence type="ECO:0000256" key="14">
    <source>
        <dbReference type="RuleBase" id="RU361169"/>
    </source>
</evidence>
<dbReference type="EMBL" id="AFQF01007505">
    <property type="protein sequence ID" value="EGU71863.1"/>
    <property type="molecule type" value="Genomic_DNA"/>
</dbReference>
<dbReference type="GO" id="GO:0000272">
    <property type="term" value="P:polysaccharide catabolic process"/>
    <property type="evidence" value="ECO:0007669"/>
    <property type="project" value="UniProtKB-KW"/>
</dbReference>
<dbReference type="STRING" id="660025.F9GG38"/>
<feature type="active site" evidence="13">
    <location>
        <position position="249"/>
    </location>
</feature>
<keyword evidence="8" id="KW-0119">Carbohydrate metabolism</keyword>
<dbReference type="GO" id="GO:0004650">
    <property type="term" value="F:polygalacturonase activity"/>
    <property type="evidence" value="ECO:0007669"/>
    <property type="project" value="InterPro"/>
</dbReference>
<evidence type="ECO:0000256" key="2">
    <source>
        <dbReference type="ARBA" id="ARBA00008834"/>
    </source>
</evidence>
<keyword evidence="9 14" id="KW-0326">Glycosidase</keyword>
<dbReference type="PANTHER" id="PTHR31736:SF9">
    <property type="entry name" value="ENDO-XYLOGALACTURONAN HYDROLASE A-RELATED"/>
    <property type="match status" value="1"/>
</dbReference>
<evidence type="ECO:0000256" key="7">
    <source>
        <dbReference type="ARBA" id="ARBA00023180"/>
    </source>
</evidence>
<evidence type="ECO:0000256" key="16">
    <source>
        <dbReference type="SAM" id="SignalP"/>
    </source>
</evidence>
<evidence type="ECO:0000256" key="13">
    <source>
        <dbReference type="PROSITE-ProRule" id="PRU10052"/>
    </source>
</evidence>
<reference evidence="17" key="1">
    <citation type="journal article" date="2012" name="Mol. Plant Microbe Interact.">
        <title>A highly conserved effector in Fusarium oxysporum is required for full virulence on Arabidopsis.</title>
        <authorList>
            <person name="Thatcher L.F."/>
            <person name="Gardiner D.M."/>
            <person name="Kazan K."/>
            <person name="Manners J."/>
        </authorList>
    </citation>
    <scope>NUCLEOTIDE SEQUENCE [LARGE SCALE GENOMIC DNA]</scope>
    <source>
        <strain evidence="17">Fo5176</strain>
    </source>
</reference>
<evidence type="ECO:0000256" key="9">
    <source>
        <dbReference type="ARBA" id="ARBA00023295"/>
    </source>
</evidence>
<dbReference type="GO" id="GO:0005576">
    <property type="term" value="C:extracellular region"/>
    <property type="evidence" value="ECO:0007669"/>
    <property type="project" value="UniProtKB-SubCell"/>
</dbReference>
<keyword evidence="5" id="KW-0677">Repeat</keyword>
<dbReference type="SUPFAM" id="SSF51126">
    <property type="entry name" value="Pectin lyase-like"/>
    <property type="match status" value="1"/>
</dbReference>
<feature type="region of interest" description="Disordered" evidence="15">
    <location>
        <begin position="463"/>
        <end position="484"/>
    </location>
</feature>
<dbReference type="Pfam" id="PF00295">
    <property type="entry name" value="Glyco_hydro_28"/>
    <property type="match status" value="1"/>
</dbReference>
<feature type="chain" id="PRO_5003383837" description="Endo-xylogalacturonan hydrolase A" evidence="16">
    <location>
        <begin position="21"/>
        <end position="484"/>
    </location>
</feature>
<protein>
    <recommendedName>
        <fullName evidence="18">Endo-xylogalacturonan hydrolase A</fullName>
    </recommendedName>
</protein>
<accession>F9GG38</accession>
<evidence type="ECO:0000256" key="11">
    <source>
        <dbReference type="ARBA" id="ARBA00023326"/>
    </source>
</evidence>
<evidence type="ECO:0000256" key="8">
    <source>
        <dbReference type="ARBA" id="ARBA00023277"/>
    </source>
</evidence>
<proteinExistence type="inferred from homology"/>
<keyword evidence="7" id="KW-0325">Glycoprotein</keyword>
<comment type="caution">
    <text evidence="17">The sequence shown here is derived from an EMBL/GenBank/DDBJ whole genome shotgun (WGS) entry which is preliminary data.</text>
</comment>
<comment type="similarity">
    <text evidence="2 14">Belongs to the glycosyl hydrolase 28 family.</text>
</comment>